<evidence type="ECO:0000313" key="2">
    <source>
        <dbReference type="EMBL" id="KFM21308.1"/>
    </source>
</evidence>
<feature type="compositionally biased region" description="Basic residues" evidence="1">
    <location>
        <begin position="39"/>
        <end position="94"/>
    </location>
</feature>
<comment type="caution">
    <text evidence="2">The sequence shown here is derived from an EMBL/GenBank/DDBJ whole genome shotgun (WGS) entry which is preliminary data.</text>
</comment>
<dbReference type="AlphaFoldDB" id="A0A087S6F4"/>
<dbReference type="PATRIC" id="fig|1502289.3.peg.1041"/>
<protein>
    <submittedName>
        <fullName evidence="2">Uncharacterized protein</fullName>
    </submittedName>
</protein>
<evidence type="ECO:0000256" key="1">
    <source>
        <dbReference type="SAM" id="MobiDB-lite"/>
    </source>
</evidence>
<reference evidence="2 3" key="1">
    <citation type="submission" date="2014-06" db="EMBL/GenBank/DDBJ databases">
        <authorList>
            <person name="Ngugi D.K."/>
            <person name="Blom J."/>
            <person name="Alam I."/>
            <person name="Rashid M."/>
            <person name="Baalawi W."/>
            <person name="Zhang G."/>
            <person name="Hikmawan T."/>
            <person name="Guan Y."/>
            <person name="Antunes A."/>
            <person name="Siam R."/>
            <person name="El-Dorry H."/>
            <person name="Bajic V."/>
            <person name="Stingl U."/>
        </authorList>
    </citation>
    <scope>NUCLEOTIDE SEQUENCE [LARGE SCALE GENOMIC DNA]</scope>
    <source>
        <strain evidence="2">SCGC AAA799-B03</strain>
    </source>
</reference>
<dbReference type="Proteomes" id="UP000029384">
    <property type="component" value="Unassembled WGS sequence"/>
</dbReference>
<name>A0A087S6F4_9ARCH</name>
<dbReference type="EMBL" id="JOTA01000028">
    <property type="protein sequence ID" value="KFM21308.1"/>
    <property type="molecule type" value="Genomic_DNA"/>
</dbReference>
<gene>
    <name evidence="2" type="ORF">AAA799B03_01135</name>
</gene>
<feature type="region of interest" description="Disordered" evidence="1">
    <location>
        <begin position="33"/>
        <end position="94"/>
    </location>
</feature>
<organism evidence="2 3">
    <name type="scientific">Marine Group I thaumarchaeote SCGC AAA799-B03</name>
    <dbReference type="NCBI Taxonomy" id="1502289"/>
    <lineage>
        <taxon>Archaea</taxon>
        <taxon>Nitrososphaerota</taxon>
        <taxon>Marine Group I</taxon>
    </lineage>
</organism>
<evidence type="ECO:0000313" key="3">
    <source>
        <dbReference type="Proteomes" id="UP000029384"/>
    </source>
</evidence>
<keyword evidence="3" id="KW-1185">Reference proteome</keyword>
<sequence>MSVDVNSQSFKEEMIAEIKRIQNELNELKNLKVNISKKSTARKPAKKTTKRKTAAKKKTVKRKPAKKTTKRKTAAKKKTVKRKPAKKTTKRKRQ</sequence>
<accession>A0A087S6F4</accession>
<proteinExistence type="predicted"/>